<dbReference type="EMBL" id="AFYH01149484">
    <property type="status" value="NOT_ANNOTATED_CDS"/>
    <property type="molecule type" value="Genomic_DNA"/>
</dbReference>
<dbReference type="PANTHER" id="PTHR12125">
    <property type="entry name" value="F-BOX ONLY PROTEIN 6-LIKE PROTEIN"/>
    <property type="match status" value="1"/>
</dbReference>
<dbReference type="Gene3D" id="1.20.1280.50">
    <property type="match status" value="1"/>
</dbReference>
<evidence type="ECO:0000313" key="4">
    <source>
        <dbReference type="Ensembl" id="ENSLACP00000006823.1"/>
    </source>
</evidence>
<dbReference type="InterPro" id="IPR039752">
    <property type="entry name" value="F-box_only"/>
</dbReference>
<dbReference type="SUPFAM" id="SSF81383">
    <property type="entry name" value="F-box domain"/>
    <property type="match status" value="1"/>
</dbReference>
<evidence type="ECO:0000313" key="5">
    <source>
        <dbReference type="Proteomes" id="UP000008672"/>
    </source>
</evidence>
<dbReference type="FunFam" id="1.20.1280.50:FF:000002">
    <property type="entry name" value="F-box only protein 44"/>
    <property type="match status" value="1"/>
</dbReference>
<reference evidence="5" key="1">
    <citation type="submission" date="2011-08" db="EMBL/GenBank/DDBJ databases">
        <title>The draft genome of Latimeria chalumnae.</title>
        <authorList>
            <person name="Di Palma F."/>
            <person name="Alfoldi J."/>
            <person name="Johnson J."/>
            <person name="Berlin A."/>
            <person name="Gnerre S."/>
            <person name="Jaffe D."/>
            <person name="MacCallum I."/>
            <person name="Young S."/>
            <person name="Walker B.J."/>
            <person name="Lander E."/>
            <person name="Lindblad-Toh K."/>
        </authorList>
    </citation>
    <scope>NUCLEOTIDE SEQUENCE [LARGE SCALE GENOMIC DNA]</scope>
    <source>
        <strain evidence="5">Wild caught</strain>
    </source>
</reference>
<dbReference type="GO" id="GO:0005737">
    <property type="term" value="C:cytoplasm"/>
    <property type="evidence" value="ECO:0007669"/>
    <property type="project" value="UniProtKB-ARBA"/>
</dbReference>
<organism evidence="4 5">
    <name type="scientific">Latimeria chalumnae</name>
    <name type="common">Coelacanth</name>
    <dbReference type="NCBI Taxonomy" id="7897"/>
    <lineage>
        <taxon>Eukaryota</taxon>
        <taxon>Metazoa</taxon>
        <taxon>Chordata</taxon>
        <taxon>Craniata</taxon>
        <taxon>Vertebrata</taxon>
        <taxon>Euteleostomi</taxon>
        <taxon>Coelacanthiformes</taxon>
        <taxon>Coelacanthidae</taxon>
        <taxon>Latimeria</taxon>
    </lineage>
</organism>
<dbReference type="InterPro" id="IPR036047">
    <property type="entry name" value="F-box-like_dom_sf"/>
</dbReference>
<dbReference type="InParanoid" id="H3AB02"/>
<dbReference type="EMBL" id="AFYH01149480">
    <property type="status" value="NOT_ANNOTATED_CDS"/>
    <property type="molecule type" value="Genomic_DNA"/>
</dbReference>
<evidence type="ECO:0000259" key="3">
    <source>
        <dbReference type="PROSITE" id="PS51114"/>
    </source>
</evidence>
<dbReference type="Pfam" id="PF04300">
    <property type="entry name" value="FBA"/>
    <property type="match status" value="1"/>
</dbReference>
<dbReference type="EMBL" id="AFYH01149485">
    <property type="status" value="NOT_ANNOTATED_CDS"/>
    <property type="molecule type" value="Genomic_DNA"/>
</dbReference>
<dbReference type="SUPFAM" id="SSF49785">
    <property type="entry name" value="Galactose-binding domain-like"/>
    <property type="match status" value="1"/>
</dbReference>
<evidence type="ECO:0000256" key="1">
    <source>
        <dbReference type="ARBA" id="ARBA00022786"/>
    </source>
</evidence>
<dbReference type="EMBL" id="AFYH01149483">
    <property type="status" value="NOT_ANNOTATED_CDS"/>
    <property type="molecule type" value="Genomic_DNA"/>
</dbReference>
<feature type="domain" description="F-box" evidence="2">
    <location>
        <begin position="7"/>
        <end position="54"/>
    </location>
</feature>
<accession>H3AB02</accession>
<dbReference type="PANTHER" id="PTHR12125:SF12">
    <property type="entry name" value="F-BOX ONLY PROTEIN 6"/>
    <property type="match status" value="1"/>
</dbReference>
<dbReference type="SMART" id="SM00256">
    <property type="entry name" value="FBOX"/>
    <property type="match status" value="1"/>
</dbReference>
<dbReference type="PROSITE" id="PS51114">
    <property type="entry name" value="FBA"/>
    <property type="match status" value="1"/>
</dbReference>
<dbReference type="eggNOG" id="ENOG502RZA6">
    <property type="taxonomic scope" value="Eukaryota"/>
</dbReference>
<evidence type="ECO:0000259" key="2">
    <source>
        <dbReference type="PROSITE" id="PS50181"/>
    </source>
</evidence>
<dbReference type="Ensembl" id="ENSLACT00000006881.1">
    <property type="protein sequence ID" value="ENSLACP00000006823.1"/>
    <property type="gene ID" value="ENSLACG00000006057.1"/>
</dbReference>
<dbReference type="GO" id="GO:0031146">
    <property type="term" value="P:SCF-dependent proteasomal ubiquitin-dependent protein catabolic process"/>
    <property type="evidence" value="ECO:0007669"/>
    <property type="project" value="TreeGrafter"/>
</dbReference>
<evidence type="ECO:0008006" key="6">
    <source>
        <dbReference type="Google" id="ProtNLM"/>
    </source>
</evidence>
<dbReference type="Bgee" id="ENSLACG00000006057">
    <property type="expression patterns" value="Expressed in chordate pharynx and 2 other cell types or tissues"/>
</dbReference>
<dbReference type="CDD" id="cd22167">
    <property type="entry name" value="F-box_FBXO2"/>
    <property type="match status" value="1"/>
</dbReference>
<dbReference type="Proteomes" id="UP000008672">
    <property type="component" value="Unassembled WGS sequence"/>
</dbReference>
<dbReference type="Pfam" id="PF12937">
    <property type="entry name" value="F-box-like"/>
    <property type="match status" value="1"/>
</dbReference>
<dbReference type="SMART" id="SM01198">
    <property type="entry name" value="FBA"/>
    <property type="match status" value="1"/>
</dbReference>
<sequence length="258" mass="30367">EQLYAKMTRIDDLPETVFVQVLSYLPARELVLTCRLVCSLWKSLVDKKILWIRKCQLEGLSRKHLQKQPKDWKEFYFLCHLRRNLIKNPCAEAGLDFWTLEKNRGDCWRTENLPGGYGQVFPDPEVTKYFVTSYGASEHAQMDSAEPFIKDFVEQERKEKKKNRRYAARHDCGCTYKLQVQLLSQDHLVIKQRHSGKIFIEQWSDAKWNQISFTFSNYGPGVRYIKFLHGGKDTQFWAGWYGIRVTNSSITIEPDKLT</sequence>
<dbReference type="GO" id="GO:0061630">
    <property type="term" value="F:ubiquitin protein ligase activity"/>
    <property type="evidence" value="ECO:0007669"/>
    <property type="project" value="TreeGrafter"/>
</dbReference>
<keyword evidence="5" id="KW-1185">Reference proteome</keyword>
<dbReference type="GeneTree" id="ENSGT00940000159408"/>
<dbReference type="InterPro" id="IPR007397">
    <property type="entry name" value="F-box-assoc_dom"/>
</dbReference>
<dbReference type="GO" id="GO:0019005">
    <property type="term" value="C:SCF ubiquitin ligase complex"/>
    <property type="evidence" value="ECO:0007669"/>
    <property type="project" value="TreeGrafter"/>
</dbReference>
<dbReference type="PROSITE" id="PS50181">
    <property type="entry name" value="FBOX"/>
    <property type="match status" value="1"/>
</dbReference>
<dbReference type="HOGENOM" id="CLU_068548_0_0_1"/>
<dbReference type="OMA" id="HIFFQHG"/>
<dbReference type="EMBL" id="AFYH01149482">
    <property type="status" value="NOT_ANNOTATED_CDS"/>
    <property type="molecule type" value="Genomic_DNA"/>
</dbReference>
<dbReference type="InterPro" id="IPR001810">
    <property type="entry name" value="F-box_dom"/>
</dbReference>
<dbReference type="AlphaFoldDB" id="H3AB02"/>
<feature type="domain" description="FBA" evidence="3">
    <location>
        <begin position="75"/>
        <end position="254"/>
    </location>
</feature>
<dbReference type="GO" id="GO:0006516">
    <property type="term" value="P:glycoprotein catabolic process"/>
    <property type="evidence" value="ECO:0007669"/>
    <property type="project" value="TreeGrafter"/>
</dbReference>
<dbReference type="FunFam" id="2.60.120.260:FF:000012">
    <property type="entry name" value="F-box only protein 2"/>
    <property type="match status" value="1"/>
</dbReference>
<dbReference type="EMBL" id="AFYH01149481">
    <property type="status" value="NOT_ANNOTATED_CDS"/>
    <property type="molecule type" value="Genomic_DNA"/>
</dbReference>
<dbReference type="InterPro" id="IPR008979">
    <property type="entry name" value="Galactose-bd-like_sf"/>
</dbReference>
<dbReference type="GO" id="GO:0036503">
    <property type="term" value="P:ERAD pathway"/>
    <property type="evidence" value="ECO:0007669"/>
    <property type="project" value="TreeGrafter"/>
</dbReference>
<protein>
    <recommendedName>
        <fullName evidence="6">F-box protein 6</fullName>
    </recommendedName>
</protein>
<name>H3AB02_LATCH</name>
<keyword evidence="1" id="KW-0833">Ubl conjugation pathway</keyword>
<gene>
    <name evidence="4" type="primary">LOC102345432</name>
</gene>
<proteinExistence type="predicted"/>
<dbReference type="STRING" id="7897.ENSLACP00000006823"/>
<reference evidence="4" key="3">
    <citation type="submission" date="2025-09" db="UniProtKB">
        <authorList>
            <consortium name="Ensembl"/>
        </authorList>
    </citation>
    <scope>IDENTIFICATION</scope>
</reference>
<dbReference type="Gene3D" id="2.60.120.260">
    <property type="entry name" value="Galactose-binding domain-like"/>
    <property type="match status" value="1"/>
</dbReference>
<reference evidence="4" key="2">
    <citation type="submission" date="2025-08" db="UniProtKB">
        <authorList>
            <consortium name="Ensembl"/>
        </authorList>
    </citation>
    <scope>IDENTIFICATION</scope>
</reference>